<dbReference type="PANTHER" id="PTHR21040">
    <property type="entry name" value="BCDNA.GH04120"/>
    <property type="match status" value="1"/>
</dbReference>
<evidence type="ECO:0000259" key="5">
    <source>
        <dbReference type="Pfam" id="PF00728"/>
    </source>
</evidence>
<dbReference type="Pfam" id="PF00728">
    <property type="entry name" value="Glyco_hydro_20"/>
    <property type="match status" value="1"/>
</dbReference>
<dbReference type="EC" id="3.2.1.52" evidence="3"/>
<evidence type="ECO:0000256" key="3">
    <source>
        <dbReference type="ARBA" id="ARBA00012663"/>
    </source>
</evidence>
<dbReference type="Gene3D" id="3.20.20.80">
    <property type="entry name" value="Glycosidases"/>
    <property type="match status" value="1"/>
</dbReference>
<comment type="caution">
    <text evidence="6">The sequence shown here is derived from an EMBL/GenBank/DDBJ whole genome shotgun (WGS) entry which is preliminary data.</text>
</comment>
<evidence type="ECO:0000256" key="2">
    <source>
        <dbReference type="ARBA" id="ARBA00006285"/>
    </source>
</evidence>
<keyword evidence="7" id="KW-1185">Reference proteome</keyword>
<name>A0ABQ9F2R7_TEGGR</name>
<proteinExistence type="inferred from homology"/>
<dbReference type="EMBL" id="JARBDR010000496">
    <property type="protein sequence ID" value="KAJ8311677.1"/>
    <property type="molecule type" value="Genomic_DNA"/>
</dbReference>
<dbReference type="InterPro" id="IPR015883">
    <property type="entry name" value="Glyco_hydro_20_cat"/>
</dbReference>
<feature type="domain" description="Glycoside hydrolase family 20 catalytic" evidence="5">
    <location>
        <begin position="41"/>
        <end position="133"/>
    </location>
</feature>
<dbReference type="Proteomes" id="UP001217089">
    <property type="component" value="Unassembled WGS sequence"/>
</dbReference>
<evidence type="ECO:0000313" key="7">
    <source>
        <dbReference type="Proteomes" id="UP001217089"/>
    </source>
</evidence>
<reference evidence="6 7" key="1">
    <citation type="submission" date="2022-12" db="EMBL/GenBank/DDBJ databases">
        <title>Chromosome-level genome of Tegillarca granosa.</title>
        <authorList>
            <person name="Kim J."/>
        </authorList>
    </citation>
    <scope>NUCLEOTIDE SEQUENCE [LARGE SCALE GENOMIC DNA]</scope>
    <source>
        <strain evidence="6">Teg-2019</strain>
        <tissue evidence="6">Adductor muscle</tissue>
    </source>
</reference>
<dbReference type="SUPFAM" id="SSF51445">
    <property type="entry name" value="(Trans)glycosidases"/>
    <property type="match status" value="1"/>
</dbReference>
<evidence type="ECO:0000313" key="6">
    <source>
        <dbReference type="EMBL" id="KAJ8311677.1"/>
    </source>
</evidence>
<comment type="catalytic activity">
    <reaction evidence="1">
        <text>Hydrolysis of terminal non-reducing N-acetyl-D-hexosamine residues in N-acetyl-beta-D-hexosaminides.</text>
        <dbReference type="EC" id="3.2.1.52"/>
    </reaction>
</comment>
<gene>
    <name evidence="6" type="ORF">KUTeg_011032</name>
</gene>
<organism evidence="6 7">
    <name type="scientific">Tegillarca granosa</name>
    <name type="common">Malaysian cockle</name>
    <name type="synonym">Anadara granosa</name>
    <dbReference type="NCBI Taxonomy" id="220873"/>
    <lineage>
        <taxon>Eukaryota</taxon>
        <taxon>Metazoa</taxon>
        <taxon>Spiralia</taxon>
        <taxon>Lophotrochozoa</taxon>
        <taxon>Mollusca</taxon>
        <taxon>Bivalvia</taxon>
        <taxon>Autobranchia</taxon>
        <taxon>Pteriomorphia</taxon>
        <taxon>Arcoida</taxon>
        <taxon>Arcoidea</taxon>
        <taxon>Arcidae</taxon>
        <taxon>Tegillarca</taxon>
    </lineage>
</organism>
<sequence>MKEFYNNLQRLLFPLFRPFGHLEFVLKLERFVHLRELPNSPLSISPTTEEAYRVIFTMLEQVLATHVDSKYLHLGCDEVYGLGTGRSGHYMKEHGLDKEDLYLKHVVKMAKHVRSLRSDVTLIIWDDMLRHIAESKLRDSGIGEMVEPMIWTYVPNLGGVKAPAIWTKYGKVFKRAWAASSFKGATGPAQYITEAAYHIKNHISWDRAFEEICRWYKSNSSCQRHCI</sequence>
<dbReference type="InterPro" id="IPR038901">
    <property type="entry name" value="HEXDC-like"/>
</dbReference>
<evidence type="ECO:0000256" key="4">
    <source>
        <dbReference type="ARBA" id="ARBA00022801"/>
    </source>
</evidence>
<evidence type="ECO:0000256" key="1">
    <source>
        <dbReference type="ARBA" id="ARBA00001231"/>
    </source>
</evidence>
<comment type="similarity">
    <text evidence="2">Belongs to the glycosyl hydrolase 20 family.</text>
</comment>
<dbReference type="PANTHER" id="PTHR21040:SF8">
    <property type="entry name" value="BCDNA.GH04120"/>
    <property type="match status" value="1"/>
</dbReference>
<protein>
    <recommendedName>
        <fullName evidence="3">beta-N-acetylhexosaminidase</fullName>
        <ecNumber evidence="3">3.2.1.52</ecNumber>
    </recommendedName>
</protein>
<accession>A0ABQ9F2R7</accession>
<dbReference type="InterPro" id="IPR017853">
    <property type="entry name" value="GH"/>
</dbReference>
<keyword evidence="4" id="KW-0378">Hydrolase</keyword>